<evidence type="ECO:0000313" key="6">
    <source>
        <dbReference type="Proteomes" id="UP000265614"/>
    </source>
</evidence>
<evidence type="ECO:0000256" key="1">
    <source>
        <dbReference type="ARBA" id="ARBA00023015"/>
    </source>
</evidence>
<dbReference type="GO" id="GO:0000976">
    <property type="term" value="F:transcription cis-regulatory region binding"/>
    <property type="evidence" value="ECO:0007669"/>
    <property type="project" value="TreeGrafter"/>
</dbReference>
<proteinExistence type="predicted"/>
<accession>A0A3A3YS70</accession>
<dbReference type="EMBL" id="QZEZ01000007">
    <property type="protein sequence ID" value="RJK94191.1"/>
    <property type="molecule type" value="Genomic_DNA"/>
</dbReference>
<dbReference type="PANTHER" id="PTHR30055:SF151">
    <property type="entry name" value="TRANSCRIPTIONAL REGULATORY PROTEIN"/>
    <property type="match status" value="1"/>
</dbReference>
<comment type="caution">
    <text evidence="5">The sequence shown here is derived from an EMBL/GenBank/DDBJ whole genome shotgun (WGS) entry which is preliminary data.</text>
</comment>
<evidence type="ECO:0000259" key="4">
    <source>
        <dbReference type="Pfam" id="PF13305"/>
    </source>
</evidence>
<dbReference type="PANTHER" id="PTHR30055">
    <property type="entry name" value="HTH-TYPE TRANSCRIPTIONAL REGULATOR RUTR"/>
    <property type="match status" value="1"/>
</dbReference>
<dbReference type="Gene3D" id="1.10.10.60">
    <property type="entry name" value="Homeodomain-like"/>
    <property type="match status" value="1"/>
</dbReference>
<keyword evidence="2" id="KW-0238">DNA-binding</keyword>
<keyword evidence="1" id="KW-0805">Transcription regulation</keyword>
<evidence type="ECO:0000256" key="2">
    <source>
        <dbReference type="ARBA" id="ARBA00023125"/>
    </source>
</evidence>
<organism evidence="5 6">
    <name type="scientific">Vallicoccus soli</name>
    <dbReference type="NCBI Taxonomy" id="2339232"/>
    <lineage>
        <taxon>Bacteria</taxon>
        <taxon>Bacillati</taxon>
        <taxon>Actinomycetota</taxon>
        <taxon>Actinomycetes</taxon>
        <taxon>Motilibacterales</taxon>
        <taxon>Vallicoccaceae</taxon>
        <taxon>Vallicoccus</taxon>
    </lineage>
</organism>
<dbReference type="Gene3D" id="1.10.357.10">
    <property type="entry name" value="Tetracycline Repressor, domain 2"/>
    <property type="match status" value="1"/>
</dbReference>
<dbReference type="SUPFAM" id="SSF48498">
    <property type="entry name" value="Tetracyclin repressor-like, C-terminal domain"/>
    <property type="match status" value="1"/>
</dbReference>
<keyword evidence="3" id="KW-0804">Transcription</keyword>
<dbReference type="Proteomes" id="UP000265614">
    <property type="component" value="Unassembled WGS sequence"/>
</dbReference>
<gene>
    <name evidence="5" type="ORF">D5H78_14415</name>
</gene>
<keyword evidence="6" id="KW-1185">Reference proteome</keyword>
<sequence>MPRAGLTPERVVAAAAARADAAGWAATTLATVAEQLGVRVPSLYKHVDGLPDLRRRVALAGLRGLAAALREAAVGRSGPDALRAVARAYRAWARDHPGTYEALQRAPAADDEELTAAAADLVGVLTAVLRGWGLEGDDAVHAVRAVRAALHGFCALEAAGGYGLPLDRDESFERLVDLLAGGLRPPGGPGGRVAR</sequence>
<feature type="domain" description="HTH-type transcriptional regulator MT1864/Rv1816-like C-terminal" evidence="4">
    <location>
        <begin position="82"/>
        <end position="179"/>
    </location>
</feature>
<dbReference type="SUPFAM" id="SSF46689">
    <property type="entry name" value="Homeodomain-like"/>
    <property type="match status" value="1"/>
</dbReference>
<dbReference type="InterPro" id="IPR025996">
    <property type="entry name" value="MT1864/Rv1816-like_C"/>
</dbReference>
<dbReference type="RefSeq" id="WP_119951200.1">
    <property type="nucleotide sequence ID" value="NZ_QZEZ01000007.1"/>
</dbReference>
<dbReference type="InterPro" id="IPR036271">
    <property type="entry name" value="Tet_transcr_reg_TetR-rel_C_sf"/>
</dbReference>
<dbReference type="InterPro" id="IPR009057">
    <property type="entry name" value="Homeodomain-like_sf"/>
</dbReference>
<dbReference type="AlphaFoldDB" id="A0A3A3YS70"/>
<name>A0A3A3YS70_9ACTN</name>
<evidence type="ECO:0000313" key="5">
    <source>
        <dbReference type="EMBL" id="RJK94191.1"/>
    </source>
</evidence>
<dbReference type="InterPro" id="IPR050109">
    <property type="entry name" value="HTH-type_TetR-like_transc_reg"/>
</dbReference>
<protein>
    <submittedName>
        <fullName evidence="5">TetR/AcrR family transcriptional regulator</fullName>
    </submittedName>
</protein>
<dbReference type="GO" id="GO:0003700">
    <property type="term" value="F:DNA-binding transcription factor activity"/>
    <property type="evidence" value="ECO:0007669"/>
    <property type="project" value="TreeGrafter"/>
</dbReference>
<dbReference type="Pfam" id="PF13305">
    <property type="entry name" value="TetR_C_33"/>
    <property type="match status" value="1"/>
</dbReference>
<evidence type="ECO:0000256" key="3">
    <source>
        <dbReference type="ARBA" id="ARBA00023163"/>
    </source>
</evidence>
<reference evidence="5 6" key="1">
    <citation type="submission" date="2018-09" db="EMBL/GenBank/DDBJ databases">
        <title>YIM 75000 draft genome.</title>
        <authorList>
            <person name="Tang S."/>
            <person name="Feng Y."/>
        </authorList>
    </citation>
    <scope>NUCLEOTIDE SEQUENCE [LARGE SCALE GENOMIC DNA]</scope>
    <source>
        <strain evidence="5 6">YIM 75000</strain>
    </source>
</reference>